<dbReference type="EMBL" id="JAFBBP010000001">
    <property type="protein sequence ID" value="MBM7494735.1"/>
    <property type="molecule type" value="Genomic_DNA"/>
</dbReference>
<sequence length="50" mass="5739">MPPAARRRRGEVLGAELAWTRRHLLPWLVRHLRGLSSGDDRVAKRPVSLK</sequence>
<evidence type="ECO:0000313" key="1">
    <source>
        <dbReference type="EMBL" id="MBM7494735.1"/>
    </source>
</evidence>
<accession>A0ABS2M2U3</accession>
<gene>
    <name evidence="1" type="ORF">JOD64_005957</name>
</gene>
<dbReference type="RefSeq" id="WP_204945271.1">
    <property type="nucleotide sequence ID" value="NZ_JAFBBP010000001.1"/>
</dbReference>
<dbReference type="Proteomes" id="UP000764837">
    <property type="component" value="Unassembled WGS sequence"/>
</dbReference>
<comment type="caution">
    <text evidence="1">The sequence shown here is derived from an EMBL/GenBank/DDBJ whole genome shotgun (WGS) entry which is preliminary data.</text>
</comment>
<reference evidence="1 2" key="1">
    <citation type="submission" date="2021-01" db="EMBL/GenBank/DDBJ databases">
        <title>Sequencing the genomes of 1000 actinobacteria strains.</title>
        <authorList>
            <person name="Klenk H.-P."/>
        </authorList>
    </citation>
    <scope>NUCLEOTIDE SEQUENCE [LARGE SCALE GENOMIC DNA]</scope>
    <source>
        <strain evidence="1 2">DSM 100204</strain>
    </source>
</reference>
<name>A0ABS2M2U3_9ACTN</name>
<keyword evidence="2" id="KW-1185">Reference proteome</keyword>
<proteinExistence type="predicted"/>
<organism evidence="1 2">
    <name type="scientific">Micromonospora luteifusca</name>
    <dbReference type="NCBI Taxonomy" id="709860"/>
    <lineage>
        <taxon>Bacteria</taxon>
        <taxon>Bacillati</taxon>
        <taxon>Actinomycetota</taxon>
        <taxon>Actinomycetes</taxon>
        <taxon>Micromonosporales</taxon>
        <taxon>Micromonosporaceae</taxon>
        <taxon>Micromonospora</taxon>
    </lineage>
</organism>
<protein>
    <submittedName>
        <fullName evidence="1">Uncharacterized protein</fullName>
    </submittedName>
</protein>
<evidence type="ECO:0000313" key="2">
    <source>
        <dbReference type="Proteomes" id="UP000764837"/>
    </source>
</evidence>